<protein>
    <submittedName>
        <fullName evidence="3">Uncharacterized protein</fullName>
    </submittedName>
</protein>
<evidence type="ECO:0000313" key="3">
    <source>
        <dbReference type="EMBL" id="PZO35245.1"/>
    </source>
</evidence>
<gene>
    <name evidence="3" type="ORF">DCF19_24305</name>
</gene>
<dbReference type="EMBL" id="QBML01000067">
    <property type="protein sequence ID" value="PZO35245.1"/>
    <property type="molecule type" value="Genomic_DNA"/>
</dbReference>
<evidence type="ECO:0000256" key="1">
    <source>
        <dbReference type="SAM" id="MobiDB-lite"/>
    </source>
</evidence>
<accession>A0A2W4XKV9</accession>
<feature type="region of interest" description="Disordered" evidence="1">
    <location>
        <begin position="80"/>
        <end position="104"/>
    </location>
</feature>
<reference evidence="3 4" key="2">
    <citation type="submission" date="2018-06" db="EMBL/GenBank/DDBJ databases">
        <title>Metagenomic assembly of (sub)arctic Cyanobacteria and their associated microbiome from non-axenic cultures.</title>
        <authorList>
            <person name="Baurain D."/>
        </authorList>
    </citation>
    <scope>NUCLEOTIDE SEQUENCE [LARGE SCALE GENOMIC DNA]</scope>
    <source>
        <strain evidence="3">ULC066bin1</strain>
    </source>
</reference>
<evidence type="ECO:0000256" key="2">
    <source>
        <dbReference type="SAM" id="SignalP"/>
    </source>
</evidence>
<keyword evidence="2" id="KW-0732">Signal</keyword>
<organism evidence="3 4">
    <name type="scientific">Pseudanabaena frigida</name>
    <dbReference type="NCBI Taxonomy" id="945775"/>
    <lineage>
        <taxon>Bacteria</taxon>
        <taxon>Bacillati</taxon>
        <taxon>Cyanobacteriota</taxon>
        <taxon>Cyanophyceae</taxon>
        <taxon>Pseudanabaenales</taxon>
        <taxon>Pseudanabaenaceae</taxon>
        <taxon>Pseudanabaena</taxon>
    </lineage>
</organism>
<dbReference type="AlphaFoldDB" id="A0A2W4XKV9"/>
<evidence type="ECO:0000313" key="4">
    <source>
        <dbReference type="Proteomes" id="UP000249467"/>
    </source>
</evidence>
<dbReference type="Proteomes" id="UP000249467">
    <property type="component" value="Unassembled WGS sequence"/>
</dbReference>
<feature type="signal peptide" evidence="2">
    <location>
        <begin position="1"/>
        <end position="26"/>
    </location>
</feature>
<feature type="chain" id="PRO_5015899432" evidence="2">
    <location>
        <begin position="27"/>
        <end position="104"/>
    </location>
</feature>
<name>A0A2W4XKV9_9CYAN</name>
<reference evidence="3 4" key="1">
    <citation type="submission" date="2018-04" db="EMBL/GenBank/DDBJ databases">
        <authorList>
            <person name="Go L.Y."/>
            <person name="Mitchell J.A."/>
        </authorList>
    </citation>
    <scope>NUCLEOTIDE SEQUENCE [LARGE SCALE GENOMIC DNA]</scope>
    <source>
        <strain evidence="3">ULC066bin1</strain>
    </source>
</reference>
<comment type="caution">
    <text evidence="3">The sequence shown here is derived from an EMBL/GenBank/DDBJ whole genome shotgun (WGS) entry which is preliminary data.</text>
</comment>
<proteinExistence type="predicted"/>
<sequence length="104" mass="12074">MKVSALVLLTSTVIGTVAFNPSIASAGEVYNRLENQQDRIQQGIRDGQINYREYKNLERREASINNQRLADLRRDGGHLTTKDYRQLNREENRVSNAIYRDRHN</sequence>